<dbReference type="Proteomes" id="UP000198520">
    <property type="component" value="Unassembled WGS sequence"/>
</dbReference>
<protein>
    <recommendedName>
        <fullName evidence="2">DUF4395 domain-containing protein</fullName>
    </recommendedName>
</protein>
<keyword evidence="1" id="KW-1133">Transmembrane helix</keyword>
<feature type="transmembrane region" description="Helical" evidence="1">
    <location>
        <begin position="108"/>
        <end position="134"/>
    </location>
</feature>
<evidence type="ECO:0000256" key="1">
    <source>
        <dbReference type="SAM" id="Phobius"/>
    </source>
</evidence>
<feature type="transmembrane region" description="Helical" evidence="1">
    <location>
        <begin position="20"/>
        <end position="47"/>
    </location>
</feature>
<dbReference type="OrthoDB" id="345402at2"/>
<reference evidence="4" key="1">
    <citation type="submission" date="2016-10" db="EMBL/GenBank/DDBJ databases">
        <authorList>
            <person name="Varghese N."/>
            <person name="Submissions S."/>
        </authorList>
    </citation>
    <scope>NUCLEOTIDE SEQUENCE [LARGE SCALE GENOMIC DNA]</scope>
    <source>
        <strain evidence="4">DSM 19083</strain>
    </source>
</reference>
<dbReference type="RefSeq" id="WP_093378520.1">
    <property type="nucleotide sequence ID" value="NZ_BNAN01000003.1"/>
</dbReference>
<organism evidence="3 4">
    <name type="scientific">Flavimobilis marinus</name>
    <dbReference type="NCBI Taxonomy" id="285351"/>
    <lineage>
        <taxon>Bacteria</taxon>
        <taxon>Bacillati</taxon>
        <taxon>Actinomycetota</taxon>
        <taxon>Actinomycetes</taxon>
        <taxon>Micrococcales</taxon>
        <taxon>Jonesiaceae</taxon>
        <taxon>Flavimobilis</taxon>
    </lineage>
</organism>
<accession>A0A1I2H4S8</accession>
<dbReference type="EMBL" id="FONZ01000003">
    <property type="protein sequence ID" value="SFF25125.1"/>
    <property type="molecule type" value="Genomic_DNA"/>
</dbReference>
<dbReference type="Pfam" id="PF14340">
    <property type="entry name" value="DUF4395"/>
    <property type="match status" value="1"/>
</dbReference>
<gene>
    <name evidence="3" type="ORF">SAMN04488035_2221</name>
</gene>
<dbReference type="AlphaFoldDB" id="A0A1I2H4S8"/>
<dbReference type="STRING" id="285351.SAMN04488035_2221"/>
<evidence type="ECO:0000313" key="3">
    <source>
        <dbReference type="EMBL" id="SFF25125.1"/>
    </source>
</evidence>
<feature type="domain" description="DUF4395" evidence="2">
    <location>
        <begin position="11"/>
        <end position="138"/>
    </location>
</feature>
<sequence length="162" mass="16738">MRTFFSFPNPVNELAARTVAAGVVVLALTAAVTLWTPVVVVLAAGFVGRLLAGPRLSPLGWVAQRVIAPRLGPARLVPGPPKRFAQGIGATLTVAATVALLLDAPAVTLVLLGVLVIAASLEAFAGFCLGCWMFGRLQAVGLVPASVCEACNDIRLRRTATV</sequence>
<name>A0A1I2H4S8_9MICO</name>
<proteinExistence type="predicted"/>
<evidence type="ECO:0000313" key="4">
    <source>
        <dbReference type="Proteomes" id="UP000198520"/>
    </source>
</evidence>
<evidence type="ECO:0000259" key="2">
    <source>
        <dbReference type="Pfam" id="PF14340"/>
    </source>
</evidence>
<dbReference type="InterPro" id="IPR025508">
    <property type="entry name" value="DUF4395"/>
</dbReference>
<keyword evidence="1" id="KW-0812">Transmembrane</keyword>
<keyword evidence="1" id="KW-0472">Membrane</keyword>
<keyword evidence="4" id="KW-1185">Reference proteome</keyword>